<gene>
    <name evidence="1" type="ORF">JFN87_31670</name>
</gene>
<accession>A0A940RY68</accession>
<dbReference type="Gene3D" id="3.40.50.300">
    <property type="entry name" value="P-loop containing nucleotide triphosphate hydrolases"/>
    <property type="match status" value="1"/>
</dbReference>
<reference evidence="1" key="1">
    <citation type="submission" date="2021-03" db="EMBL/GenBank/DDBJ databases">
        <title>Whole genome sequence of Streptomyces bomunensis MMS17-BM035.</title>
        <authorList>
            <person name="Lee J.H."/>
        </authorList>
    </citation>
    <scope>NUCLEOTIDE SEQUENCE</scope>
    <source>
        <strain evidence="1">MMS17-BM035</strain>
    </source>
</reference>
<dbReference type="InterPro" id="IPR052922">
    <property type="entry name" value="Cytidylate_Kinase-2"/>
</dbReference>
<dbReference type="SUPFAM" id="SSF52540">
    <property type="entry name" value="P-loop containing nucleoside triphosphate hydrolases"/>
    <property type="match status" value="1"/>
</dbReference>
<feature type="non-terminal residue" evidence="1">
    <location>
        <position position="120"/>
    </location>
</feature>
<evidence type="ECO:0000313" key="1">
    <source>
        <dbReference type="EMBL" id="MBP0461977.1"/>
    </source>
</evidence>
<evidence type="ECO:0000313" key="2">
    <source>
        <dbReference type="Proteomes" id="UP000670475"/>
    </source>
</evidence>
<name>A0A940RY68_9ACTN</name>
<keyword evidence="1" id="KW-0808">Transferase</keyword>
<organism evidence="1 2">
    <name type="scientific">Streptomyces montanisoli</name>
    <dbReference type="NCBI Taxonomy" id="2798581"/>
    <lineage>
        <taxon>Bacteria</taxon>
        <taxon>Bacillati</taxon>
        <taxon>Actinomycetota</taxon>
        <taxon>Actinomycetes</taxon>
        <taxon>Kitasatosporales</taxon>
        <taxon>Streptomycetaceae</taxon>
        <taxon>Streptomyces</taxon>
    </lineage>
</organism>
<sequence length="120" mass="13863">MARALSRRLGIPYHEMDALYFAGPGRRLNEAFAEDVARIAAGPRWVIDSLGYPEVRDVLWERADTIVWLDYPRRVIMPRVRDREDMPVHAGELQHHGPGCYSAHSGVKAWNRRAENELQR</sequence>
<comment type="caution">
    <text evidence="1">The sequence shown here is derived from an EMBL/GenBank/DDBJ whole genome shotgun (WGS) entry which is preliminary data.</text>
</comment>
<dbReference type="AlphaFoldDB" id="A0A940RY68"/>
<keyword evidence="2" id="KW-1185">Reference proteome</keyword>
<dbReference type="PANTHER" id="PTHR37816:SF1">
    <property type="entry name" value="TOXIN"/>
    <property type="match status" value="1"/>
</dbReference>
<dbReference type="Proteomes" id="UP000670475">
    <property type="component" value="Unassembled WGS sequence"/>
</dbReference>
<dbReference type="PANTHER" id="PTHR37816">
    <property type="entry name" value="YALI0E33011P"/>
    <property type="match status" value="1"/>
</dbReference>
<proteinExistence type="predicted"/>
<protein>
    <submittedName>
        <fullName evidence="1">Adenylate kinase</fullName>
    </submittedName>
</protein>
<keyword evidence="1" id="KW-0418">Kinase</keyword>
<dbReference type="InterPro" id="IPR027417">
    <property type="entry name" value="P-loop_NTPase"/>
</dbReference>
<dbReference type="EMBL" id="JAGIQL010000262">
    <property type="protein sequence ID" value="MBP0461977.1"/>
    <property type="molecule type" value="Genomic_DNA"/>
</dbReference>
<dbReference type="GO" id="GO:0016301">
    <property type="term" value="F:kinase activity"/>
    <property type="evidence" value="ECO:0007669"/>
    <property type="project" value="UniProtKB-KW"/>
</dbReference>